<dbReference type="RefSeq" id="WP_014149180.1">
    <property type="nucleotide sequence ID" value="NC_016112.1"/>
</dbReference>
<dbReference type="PANTHER" id="PTHR43585:SF2">
    <property type="entry name" value="ATP-GRASP ENZYME FSQD"/>
    <property type="match status" value="1"/>
</dbReference>
<dbReference type="SUPFAM" id="SSF56059">
    <property type="entry name" value="Glutathione synthetase ATP-binding domain-like"/>
    <property type="match status" value="1"/>
</dbReference>
<name>G4SYW8_META2</name>
<evidence type="ECO:0000256" key="1">
    <source>
        <dbReference type="ARBA" id="ARBA00022598"/>
    </source>
</evidence>
<dbReference type="Gene3D" id="3.30.1490.20">
    <property type="entry name" value="ATP-grasp fold, A domain"/>
    <property type="match status" value="1"/>
</dbReference>
<evidence type="ECO:0000313" key="7">
    <source>
        <dbReference type="Proteomes" id="UP000008315"/>
    </source>
</evidence>
<organism evidence="6 7">
    <name type="scientific">Methylotuvimicrobium alcaliphilum (strain DSM 19304 / NCIMB 14124 / VKM B-2133 / 20Z)</name>
    <name type="common">Methylomicrobium alcaliphilum</name>
    <dbReference type="NCBI Taxonomy" id="1091494"/>
    <lineage>
        <taxon>Bacteria</taxon>
        <taxon>Pseudomonadati</taxon>
        <taxon>Pseudomonadota</taxon>
        <taxon>Gammaproteobacteria</taxon>
        <taxon>Methylococcales</taxon>
        <taxon>Methylococcaceae</taxon>
        <taxon>Methylotuvimicrobium</taxon>
    </lineage>
</organism>
<dbReference type="Gene3D" id="3.40.50.20">
    <property type="match status" value="1"/>
</dbReference>
<dbReference type="Proteomes" id="UP000008315">
    <property type="component" value="Chromosome"/>
</dbReference>
<dbReference type="InterPro" id="IPR013815">
    <property type="entry name" value="ATP_grasp_subdomain_1"/>
</dbReference>
<feature type="domain" description="ATP-grasp" evidence="5">
    <location>
        <begin position="110"/>
        <end position="302"/>
    </location>
</feature>
<dbReference type="EMBL" id="FO082060">
    <property type="protein sequence ID" value="CCE24414.1"/>
    <property type="molecule type" value="Genomic_DNA"/>
</dbReference>
<keyword evidence="7" id="KW-1185">Reference proteome</keyword>
<dbReference type="AlphaFoldDB" id="G4SYW8"/>
<dbReference type="PROSITE" id="PS50975">
    <property type="entry name" value="ATP_GRASP"/>
    <property type="match status" value="1"/>
</dbReference>
<accession>G4SYW8</accession>
<protein>
    <recommendedName>
        <fullName evidence="5">ATP-grasp domain-containing protein</fullName>
    </recommendedName>
</protein>
<dbReference type="PANTHER" id="PTHR43585">
    <property type="entry name" value="FUMIPYRROLE BIOSYNTHESIS PROTEIN C"/>
    <property type="match status" value="1"/>
</dbReference>
<reference evidence="7" key="1">
    <citation type="journal article" date="2012" name="J. Bacteriol.">
        <title>Genome sequence of the haloalkaliphilic methanotrophic bacterium Methylomicrobium alcaliphilum 20Z.</title>
        <authorList>
            <person name="Vuilleumier S."/>
            <person name="Khmelenina V.N."/>
            <person name="Bringel F."/>
            <person name="Reshetnikov A.S."/>
            <person name="Lajus A."/>
            <person name="Mangenot S."/>
            <person name="Rouy Z."/>
            <person name="Op den Camp H.J."/>
            <person name="Jetten M.S."/>
            <person name="Dispirito A.A."/>
            <person name="Dunfield P."/>
            <person name="Klotz M.G."/>
            <person name="Semrau J.D."/>
            <person name="Stein L.Y."/>
            <person name="Barbe V."/>
            <person name="Medigue C."/>
            <person name="Trotsenko Y.A."/>
            <person name="Kalyuzhnaya M.G."/>
        </authorList>
    </citation>
    <scope>NUCLEOTIDE SEQUENCE [LARGE SCALE GENOMIC DNA]</scope>
    <source>
        <strain evidence="7">DSM 19304 / NCIMB 14124 / VKM B-2133 / 20Z</strain>
    </source>
</reference>
<gene>
    <name evidence="6" type="ordered locus">MEALZ_2742</name>
</gene>
<evidence type="ECO:0000259" key="5">
    <source>
        <dbReference type="PROSITE" id="PS50975"/>
    </source>
</evidence>
<evidence type="ECO:0000313" key="6">
    <source>
        <dbReference type="EMBL" id="CCE24414.1"/>
    </source>
</evidence>
<dbReference type="SMART" id="SM01209">
    <property type="entry name" value="GARS_A"/>
    <property type="match status" value="1"/>
</dbReference>
<dbReference type="Pfam" id="PF02655">
    <property type="entry name" value="ATP-grasp_3"/>
    <property type="match status" value="1"/>
</dbReference>
<evidence type="ECO:0000256" key="2">
    <source>
        <dbReference type="ARBA" id="ARBA00022741"/>
    </source>
</evidence>
<dbReference type="GO" id="GO:0005524">
    <property type="term" value="F:ATP binding"/>
    <property type="evidence" value="ECO:0007669"/>
    <property type="project" value="UniProtKB-UniRule"/>
</dbReference>
<dbReference type="STRING" id="1091494.MEALZ_2742"/>
<dbReference type="InterPro" id="IPR016185">
    <property type="entry name" value="PreATP-grasp_dom_sf"/>
</dbReference>
<dbReference type="SUPFAM" id="SSF52440">
    <property type="entry name" value="PreATP-grasp domain"/>
    <property type="match status" value="1"/>
</dbReference>
<dbReference type="InterPro" id="IPR040570">
    <property type="entry name" value="LAL_C2"/>
</dbReference>
<dbReference type="InterPro" id="IPR052032">
    <property type="entry name" value="ATP-dep_AA_Ligase"/>
</dbReference>
<dbReference type="Gene3D" id="3.30.470.20">
    <property type="entry name" value="ATP-grasp fold, B domain"/>
    <property type="match status" value="1"/>
</dbReference>
<proteinExistence type="predicted"/>
<dbReference type="Pfam" id="PF18603">
    <property type="entry name" value="LAL_C2"/>
    <property type="match status" value="1"/>
</dbReference>
<dbReference type="PATRIC" id="fig|271065.3.peg.2814"/>
<dbReference type="InterPro" id="IPR011761">
    <property type="entry name" value="ATP-grasp"/>
</dbReference>
<evidence type="ECO:0000256" key="4">
    <source>
        <dbReference type="PROSITE-ProRule" id="PRU00409"/>
    </source>
</evidence>
<sequence length="397" mass="42819">MNDTKKIMILGAGNTVFPLIEQAKKRGLVTIVVSPPGDYKGLDIADYQVHCDFCDTETVLKYAKHYAIDGIACTGTDIVVPTIARVVDDLSLHGVGYKTAITCSDKWLMKQALIQHGVMTARGLLCDSPDELELAAESVGFPLMSKAVDSSGSQGVFRVDRIEELHEAWESSKQASSSGRVVLEQYLEGLEFGAQVVIEGNQVKAIFLHNDQLTPPPDHAPVGHSIPCCLSPEQQARSRAEIIAAINALGIRDTVSNVDLMLVGNTPFIIEIGARMGATRLPETVSIYGDFNAYDCVLSLALGESVSVSDVSQGVPNASRLIESPRDGVIQEIRVPDIVRLHPNLHELSVYVKPGDSVRRFRVGPDRIGDVIVTGPSATEAERLAAKLAAMIEIVLV</sequence>
<keyword evidence="2 4" id="KW-0547">Nucleotide-binding</keyword>
<dbReference type="HOGENOM" id="CLU_029016_5_0_6"/>
<dbReference type="KEGG" id="mah:MEALZ_2742"/>
<dbReference type="InterPro" id="IPR003806">
    <property type="entry name" value="ATP-grasp_PylC-type"/>
</dbReference>
<dbReference type="GO" id="GO:0046872">
    <property type="term" value="F:metal ion binding"/>
    <property type="evidence" value="ECO:0007669"/>
    <property type="project" value="InterPro"/>
</dbReference>
<evidence type="ECO:0000256" key="3">
    <source>
        <dbReference type="ARBA" id="ARBA00022840"/>
    </source>
</evidence>
<dbReference type="GO" id="GO:0016874">
    <property type="term" value="F:ligase activity"/>
    <property type="evidence" value="ECO:0007669"/>
    <property type="project" value="UniProtKB-KW"/>
</dbReference>
<keyword evidence="3 4" id="KW-0067">ATP-binding</keyword>
<keyword evidence="1" id="KW-0436">Ligase</keyword>